<gene>
    <name evidence="1" type="ORF">ACFODO_07620</name>
    <name evidence="2" type="ORF">C9E89_022860</name>
</gene>
<dbReference type="Proteomes" id="UP001595455">
    <property type="component" value="Unassembled WGS sequence"/>
</dbReference>
<reference evidence="2 3" key="2">
    <citation type="submission" date="2018-08" db="EMBL/GenBank/DDBJ databases">
        <title>The draft genome of Acinetobacter sichuanensis strain WCHAc060041.</title>
        <authorList>
            <person name="Qin J."/>
            <person name="Feng Y."/>
            <person name="Zong Z."/>
        </authorList>
    </citation>
    <scope>NUCLEOTIDE SEQUENCE [LARGE SCALE GENOMIC DNA]</scope>
    <source>
        <strain evidence="2 3">WCHAc060041</strain>
    </source>
</reference>
<evidence type="ECO:0000313" key="1">
    <source>
        <dbReference type="EMBL" id="MFC2995141.1"/>
    </source>
</evidence>
<dbReference type="Proteomes" id="UP000240957">
    <property type="component" value="Unassembled WGS sequence"/>
</dbReference>
<dbReference type="AlphaFoldDB" id="A0A371YIF5"/>
<reference evidence="1" key="4">
    <citation type="submission" date="2024-09" db="EMBL/GenBank/DDBJ databases">
        <authorList>
            <person name="Sun Q."/>
            <person name="Mori K."/>
        </authorList>
    </citation>
    <scope>NUCLEOTIDE SEQUENCE</scope>
    <source>
        <strain evidence="1">KCTC 62575</strain>
    </source>
</reference>
<protein>
    <submittedName>
        <fullName evidence="2">Uncharacterized protein</fullName>
    </submittedName>
</protein>
<dbReference type="OrthoDB" id="6705079at2"/>
<accession>A0A371YIF5</accession>
<keyword evidence="4" id="KW-1185">Reference proteome</keyword>
<name>A0A371YIF5_9GAMM</name>
<dbReference type="EMBL" id="JBHRSF010000016">
    <property type="protein sequence ID" value="MFC2995141.1"/>
    <property type="molecule type" value="Genomic_DNA"/>
</dbReference>
<sequence>MSIPTEKLNNDFRKNLGKRDGYYCVRLGPKKIYMVEIGLDYTPNFDKKQIGTKTARPFFWSEHVLVKDDEHLEPRKLTDRELELAWIKSNLRAVVNYQRVLDRDAKRRHENVRMNDRSIEQLRYKRGNWKHHWRVEQNA</sequence>
<dbReference type="RefSeq" id="WP_107010331.1">
    <property type="nucleotide sequence ID" value="NZ_JBHRSF010000016.1"/>
</dbReference>
<evidence type="ECO:0000313" key="2">
    <source>
        <dbReference type="EMBL" id="RFC81253.1"/>
    </source>
</evidence>
<reference evidence="1" key="1">
    <citation type="journal article" date="2014" name="Int. J. Syst. Evol. Microbiol.">
        <title>Complete genome of a new Firmicutes species belonging to the dominant human colonic microbiota ('Ruminococcus bicirculans') reveals two chromosomes and a selective capacity to utilize plant glucans.</title>
        <authorList>
            <consortium name="NISC Comparative Sequencing Program"/>
            <person name="Wegmann U."/>
            <person name="Louis P."/>
            <person name="Goesmann A."/>
            <person name="Henrissat B."/>
            <person name="Duncan S.H."/>
            <person name="Flint H.J."/>
        </authorList>
    </citation>
    <scope>NUCLEOTIDE SEQUENCE</scope>
    <source>
        <strain evidence="1">KCTC 62575</strain>
    </source>
</reference>
<evidence type="ECO:0000313" key="3">
    <source>
        <dbReference type="Proteomes" id="UP000240957"/>
    </source>
</evidence>
<comment type="caution">
    <text evidence="2">The sequence shown here is derived from an EMBL/GenBank/DDBJ whole genome shotgun (WGS) entry which is preliminary data.</text>
</comment>
<proteinExistence type="predicted"/>
<reference evidence="4" key="3">
    <citation type="journal article" date="2019" name="Int. J. Syst. Evol. Microbiol.">
        <title>The Global Catalogue of Microorganisms (GCM) 10K type strain sequencing project: providing services to taxonomists for standard genome sequencing and annotation.</title>
        <authorList>
            <consortium name="The Broad Institute Genomics Platform"/>
            <consortium name="The Broad Institute Genome Sequencing Center for Infectious Disease"/>
            <person name="Wu L."/>
            <person name="Ma J."/>
        </authorList>
    </citation>
    <scope>NUCLEOTIDE SEQUENCE [LARGE SCALE GENOMIC DNA]</scope>
    <source>
        <strain evidence="4">KCTC 62575</strain>
    </source>
</reference>
<organism evidence="2 3">
    <name type="scientific">Acinetobacter sichuanensis</name>
    <dbReference type="NCBI Taxonomy" id="2136183"/>
    <lineage>
        <taxon>Bacteria</taxon>
        <taxon>Pseudomonadati</taxon>
        <taxon>Pseudomonadota</taxon>
        <taxon>Gammaproteobacteria</taxon>
        <taxon>Moraxellales</taxon>
        <taxon>Moraxellaceae</taxon>
        <taxon>Acinetobacter</taxon>
    </lineage>
</organism>
<dbReference type="EMBL" id="PYIX02000178">
    <property type="protein sequence ID" value="RFC81253.1"/>
    <property type="molecule type" value="Genomic_DNA"/>
</dbReference>
<evidence type="ECO:0000313" key="4">
    <source>
        <dbReference type="Proteomes" id="UP001595455"/>
    </source>
</evidence>